<keyword evidence="3 8" id="KW-0378">Hydrolase</keyword>
<dbReference type="InterPro" id="IPR002642">
    <property type="entry name" value="LysoPLipase_cat_dom"/>
</dbReference>
<sequence>MRDFLGRVNITGFDAGNYITNHANNASALPNIGIAVSGGGYRAMLTGGGAFQAFDIREENSTAAGHLGGLLQSATYFAGLSGGGWLTGSIFVNNFTTVTGLLNDNGSSLWHLANSVVEGPATGGIQVFNSAQYYSSLYDDVNGKANAGFDTSITDYWGRGLSFQMINATEGGPAYTWSSIALLEDFSNGSTPMPILISDARAPGETLIPSNTTVYEFNPWELGTFDPTTFGFVPLEYLGSNFSGGVLPNNEKCVRGFDNAGFIMGTSSSLFNQFILQINSTSLPGVLKDALAKVLDNVGQSNDDIAEYYPNPFYGYHNSTSLNYNSTSLTLVDGGEDLQNIPLHPLIQPTRNVDIIFAIDSSADTDFHWPNGTSLVATYQRSISTSGIQNGTAFPHVPDQNTFVNLGLNTRPTFFGCNASNMTGPSPLIVYVPNSPYVYLSNVSTFDLSYNNTQRNAIVENGYNVATMANGTADAQWPICVGCAILSRSLGRTGTTVPEVCGQCFSRYCWDGTVNSTTPALYEPHTSLTPIKITSAGQRSSVSSIGTLLALIVTAVPFIV</sequence>
<dbReference type="GO" id="GO:0005829">
    <property type="term" value="C:cytosol"/>
    <property type="evidence" value="ECO:0007669"/>
    <property type="project" value="TreeGrafter"/>
</dbReference>
<dbReference type="InterPro" id="IPR016035">
    <property type="entry name" value="Acyl_Trfase/lysoPLipase"/>
</dbReference>
<dbReference type="GO" id="GO:0046475">
    <property type="term" value="P:glycerophospholipid catabolic process"/>
    <property type="evidence" value="ECO:0007669"/>
    <property type="project" value="TreeGrafter"/>
</dbReference>
<proteinExistence type="inferred from homology"/>
<dbReference type="Proteomes" id="UP000192927">
    <property type="component" value="Unassembled WGS sequence"/>
</dbReference>
<keyword evidence="4 8" id="KW-0442">Lipid degradation</keyword>
<dbReference type="SMART" id="SM00022">
    <property type="entry name" value="PLAc"/>
    <property type="match status" value="1"/>
</dbReference>
<comment type="similarity">
    <text evidence="1 9">Belongs to the lysophospholipase family.</text>
</comment>
<organism evidence="11 12">
    <name type="scientific">Lasallia pustulata</name>
    <dbReference type="NCBI Taxonomy" id="136370"/>
    <lineage>
        <taxon>Eukaryota</taxon>
        <taxon>Fungi</taxon>
        <taxon>Dikarya</taxon>
        <taxon>Ascomycota</taxon>
        <taxon>Pezizomycotina</taxon>
        <taxon>Lecanoromycetes</taxon>
        <taxon>OSLEUM clade</taxon>
        <taxon>Umbilicariomycetidae</taxon>
        <taxon>Umbilicariales</taxon>
        <taxon>Umbilicariaceae</taxon>
        <taxon>Lasallia</taxon>
    </lineage>
</organism>
<evidence type="ECO:0000256" key="1">
    <source>
        <dbReference type="ARBA" id="ARBA00008780"/>
    </source>
</evidence>
<comment type="catalytic activity">
    <reaction evidence="7 9">
        <text>a 1-acyl-sn-glycero-3-phosphocholine + H2O = sn-glycerol 3-phosphocholine + a fatty acid + H(+)</text>
        <dbReference type="Rhea" id="RHEA:15177"/>
        <dbReference type="ChEBI" id="CHEBI:15377"/>
        <dbReference type="ChEBI" id="CHEBI:15378"/>
        <dbReference type="ChEBI" id="CHEBI:16870"/>
        <dbReference type="ChEBI" id="CHEBI:28868"/>
        <dbReference type="ChEBI" id="CHEBI:58168"/>
        <dbReference type="EC" id="3.1.1.5"/>
    </reaction>
</comment>
<protein>
    <recommendedName>
        <fullName evidence="2 9">Lysophospholipase</fullName>
        <ecNumber evidence="2 9">3.1.1.5</ecNumber>
    </recommendedName>
</protein>
<dbReference type="Gene3D" id="3.40.1090.10">
    <property type="entry name" value="Cytosolic phospholipase A2 catalytic domain"/>
    <property type="match status" value="1"/>
</dbReference>
<evidence type="ECO:0000256" key="8">
    <source>
        <dbReference type="PROSITE-ProRule" id="PRU00555"/>
    </source>
</evidence>
<dbReference type="EMBL" id="FWEW01003608">
    <property type="protein sequence ID" value="SLM39982.1"/>
    <property type="molecule type" value="Genomic_DNA"/>
</dbReference>
<dbReference type="AlphaFoldDB" id="A0A1W5DAL9"/>
<evidence type="ECO:0000259" key="10">
    <source>
        <dbReference type="PROSITE" id="PS51210"/>
    </source>
</evidence>
<evidence type="ECO:0000256" key="5">
    <source>
        <dbReference type="ARBA" id="ARBA00023098"/>
    </source>
</evidence>
<feature type="domain" description="PLA2c" evidence="10">
    <location>
        <begin position="1"/>
        <end position="515"/>
    </location>
</feature>
<evidence type="ECO:0000256" key="6">
    <source>
        <dbReference type="ARBA" id="ARBA00023180"/>
    </source>
</evidence>
<accession>A0A1W5DAL9</accession>
<evidence type="ECO:0000313" key="12">
    <source>
        <dbReference type="Proteomes" id="UP000192927"/>
    </source>
</evidence>
<dbReference type="GO" id="GO:0004622">
    <property type="term" value="F:phosphatidylcholine lysophospholipase activity"/>
    <property type="evidence" value="ECO:0007669"/>
    <property type="project" value="UniProtKB-EC"/>
</dbReference>
<dbReference type="GO" id="GO:0005783">
    <property type="term" value="C:endoplasmic reticulum"/>
    <property type="evidence" value="ECO:0007669"/>
    <property type="project" value="TreeGrafter"/>
</dbReference>
<dbReference type="PANTHER" id="PTHR10728">
    <property type="entry name" value="CYTOSOLIC PHOSPHOLIPASE A2"/>
    <property type="match status" value="1"/>
</dbReference>
<dbReference type="Pfam" id="PF01735">
    <property type="entry name" value="PLA2_B"/>
    <property type="match status" value="1"/>
</dbReference>
<name>A0A1W5DAL9_9LECA</name>
<dbReference type="SUPFAM" id="SSF52151">
    <property type="entry name" value="FabD/lysophospholipase-like"/>
    <property type="match status" value="1"/>
</dbReference>
<evidence type="ECO:0000256" key="4">
    <source>
        <dbReference type="ARBA" id="ARBA00022963"/>
    </source>
</evidence>
<dbReference type="GO" id="GO:0004623">
    <property type="term" value="F:phospholipase A2 activity"/>
    <property type="evidence" value="ECO:0007669"/>
    <property type="project" value="TreeGrafter"/>
</dbReference>
<keyword evidence="6" id="KW-0325">Glycoprotein</keyword>
<evidence type="ECO:0000256" key="9">
    <source>
        <dbReference type="RuleBase" id="RU362103"/>
    </source>
</evidence>
<dbReference type="PANTHER" id="PTHR10728:SF62">
    <property type="entry name" value="LYSOPHOSPHOLIPASE"/>
    <property type="match status" value="1"/>
</dbReference>
<dbReference type="FunFam" id="3.40.1090.10:FF:000010">
    <property type="entry name" value="Lysophospholipase"/>
    <property type="match status" value="1"/>
</dbReference>
<reference evidence="12" key="1">
    <citation type="submission" date="2017-03" db="EMBL/GenBank/DDBJ databases">
        <authorList>
            <person name="Sharma R."/>
            <person name="Thines M."/>
        </authorList>
    </citation>
    <scope>NUCLEOTIDE SEQUENCE [LARGE SCALE GENOMIC DNA]</scope>
</reference>
<evidence type="ECO:0000313" key="11">
    <source>
        <dbReference type="EMBL" id="SLM39982.1"/>
    </source>
</evidence>
<evidence type="ECO:0000256" key="3">
    <source>
        <dbReference type="ARBA" id="ARBA00022801"/>
    </source>
</evidence>
<dbReference type="PROSITE" id="PS51210">
    <property type="entry name" value="PLA2C"/>
    <property type="match status" value="1"/>
</dbReference>
<evidence type="ECO:0000256" key="7">
    <source>
        <dbReference type="ARBA" id="ARBA00049531"/>
    </source>
</evidence>
<evidence type="ECO:0000256" key="2">
    <source>
        <dbReference type="ARBA" id="ARBA00013274"/>
    </source>
</evidence>
<keyword evidence="5 8" id="KW-0443">Lipid metabolism</keyword>
<keyword evidence="12" id="KW-1185">Reference proteome</keyword>
<dbReference type="EC" id="3.1.1.5" evidence="2 9"/>